<feature type="domain" description="Flavinylation-associated cytochrome" evidence="2">
    <location>
        <begin position="7"/>
        <end position="66"/>
    </location>
</feature>
<sequence>MKKNFYLDLLLFVSGLLCIVTGIVLDFHLFAGFGNGRALKGIITNIHTYSGYIMMIGLLFHIIWHWKWVKAVAKKEIGQ</sequence>
<name>A0A414NVU5_9FIRM</name>
<accession>A0A414NVU5</accession>
<feature type="transmembrane region" description="Helical" evidence="1">
    <location>
        <begin position="7"/>
        <end position="29"/>
    </location>
</feature>
<dbReference type="InterPro" id="IPR025517">
    <property type="entry name" value="DUF4405"/>
</dbReference>
<keyword evidence="1" id="KW-0812">Transmembrane</keyword>
<feature type="transmembrane region" description="Helical" evidence="1">
    <location>
        <begin position="49"/>
        <end position="66"/>
    </location>
</feature>
<organism evidence="3 4">
    <name type="scientific">Mitsuokella multacida</name>
    <dbReference type="NCBI Taxonomy" id="52226"/>
    <lineage>
        <taxon>Bacteria</taxon>
        <taxon>Bacillati</taxon>
        <taxon>Bacillota</taxon>
        <taxon>Negativicutes</taxon>
        <taxon>Selenomonadales</taxon>
        <taxon>Selenomonadaceae</taxon>
        <taxon>Mitsuokella</taxon>
    </lineage>
</organism>
<evidence type="ECO:0000259" key="2">
    <source>
        <dbReference type="Pfam" id="PF14358"/>
    </source>
</evidence>
<reference evidence="3 4" key="1">
    <citation type="submission" date="2018-08" db="EMBL/GenBank/DDBJ databases">
        <title>A genome reference for cultivated species of the human gut microbiota.</title>
        <authorList>
            <person name="Zou Y."/>
            <person name="Xue W."/>
            <person name="Luo G."/>
        </authorList>
    </citation>
    <scope>NUCLEOTIDE SEQUENCE [LARGE SCALE GENOMIC DNA]</scope>
    <source>
        <strain evidence="3 4">AM25-21AC</strain>
    </source>
</reference>
<dbReference type="SUPFAM" id="SSF81342">
    <property type="entry name" value="Transmembrane di-heme cytochromes"/>
    <property type="match status" value="1"/>
</dbReference>
<dbReference type="GO" id="GO:0016020">
    <property type="term" value="C:membrane"/>
    <property type="evidence" value="ECO:0007669"/>
    <property type="project" value="InterPro"/>
</dbReference>
<protein>
    <submittedName>
        <fullName evidence="3">DUF4405 domain-containing protein</fullName>
    </submittedName>
</protein>
<comment type="caution">
    <text evidence="3">The sequence shown here is derived from an EMBL/GenBank/DDBJ whole genome shotgun (WGS) entry which is preliminary data.</text>
</comment>
<dbReference type="GO" id="GO:0022904">
    <property type="term" value="P:respiratory electron transport chain"/>
    <property type="evidence" value="ECO:0007669"/>
    <property type="project" value="InterPro"/>
</dbReference>
<evidence type="ECO:0000313" key="3">
    <source>
        <dbReference type="EMBL" id="RHF51125.1"/>
    </source>
</evidence>
<dbReference type="InterPro" id="IPR016174">
    <property type="entry name" value="Di-haem_cyt_TM"/>
</dbReference>
<evidence type="ECO:0000256" key="1">
    <source>
        <dbReference type="SAM" id="Phobius"/>
    </source>
</evidence>
<gene>
    <name evidence="3" type="ORF">DW674_08505</name>
</gene>
<dbReference type="EMBL" id="QRHE01000008">
    <property type="protein sequence ID" value="RHF51125.1"/>
    <property type="molecule type" value="Genomic_DNA"/>
</dbReference>
<dbReference type="Gene3D" id="1.20.950.20">
    <property type="entry name" value="Transmembrane di-heme cytochromes, Chain C"/>
    <property type="match status" value="1"/>
</dbReference>
<proteinExistence type="predicted"/>
<keyword evidence="1" id="KW-1133">Transmembrane helix</keyword>
<dbReference type="OrthoDB" id="1667073at2"/>
<dbReference type="RefSeq" id="WP_118176365.1">
    <property type="nucleotide sequence ID" value="NZ_CAJJOD010000015.1"/>
</dbReference>
<dbReference type="AlphaFoldDB" id="A0A414NVU5"/>
<dbReference type="Pfam" id="PF14358">
    <property type="entry name" value="DUF4405"/>
    <property type="match status" value="1"/>
</dbReference>
<evidence type="ECO:0000313" key="4">
    <source>
        <dbReference type="Proteomes" id="UP000283442"/>
    </source>
</evidence>
<keyword evidence="1" id="KW-0472">Membrane</keyword>
<dbReference type="Proteomes" id="UP000283442">
    <property type="component" value="Unassembled WGS sequence"/>
</dbReference>